<sequence length="125" mass="14847">KKSQNSVHVEQSGFEDHDTTKCFDIVWLDERPRETLLKDQHYFELMLCLEEYNLHLFQDFFECEEYLRNLPITAKIILLVRDEWAEDFVLRIFCICYIKFILVIHPIGSGVNDQNALSVQYGKVS</sequence>
<dbReference type="EMBL" id="CAJOBI010315292">
    <property type="protein sequence ID" value="CAF5175813.1"/>
    <property type="molecule type" value="Genomic_DNA"/>
</dbReference>
<protein>
    <submittedName>
        <fullName evidence="1">Uncharacterized protein</fullName>
    </submittedName>
</protein>
<proteinExistence type="predicted"/>
<name>A0A8S3H3T4_9BILA</name>
<organism evidence="1 2">
    <name type="scientific">Rotaria magnacalcarata</name>
    <dbReference type="NCBI Taxonomy" id="392030"/>
    <lineage>
        <taxon>Eukaryota</taxon>
        <taxon>Metazoa</taxon>
        <taxon>Spiralia</taxon>
        <taxon>Gnathifera</taxon>
        <taxon>Rotifera</taxon>
        <taxon>Eurotatoria</taxon>
        <taxon>Bdelloidea</taxon>
        <taxon>Philodinida</taxon>
        <taxon>Philodinidae</taxon>
        <taxon>Rotaria</taxon>
    </lineage>
</organism>
<reference evidence="1" key="1">
    <citation type="submission" date="2021-02" db="EMBL/GenBank/DDBJ databases">
        <authorList>
            <person name="Nowell W R."/>
        </authorList>
    </citation>
    <scope>NUCLEOTIDE SEQUENCE</scope>
</reference>
<feature type="non-terminal residue" evidence="1">
    <location>
        <position position="1"/>
    </location>
</feature>
<gene>
    <name evidence="1" type="ORF">SMN809_LOCUS67398</name>
</gene>
<dbReference type="Proteomes" id="UP000676336">
    <property type="component" value="Unassembled WGS sequence"/>
</dbReference>
<accession>A0A8S3H3T4</accession>
<evidence type="ECO:0000313" key="1">
    <source>
        <dbReference type="EMBL" id="CAF5175813.1"/>
    </source>
</evidence>
<dbReference type="AlphaFoldDB" id="A0A8S3H3T4"/>
<comment type="caution">
    <text evidence="1">The sequence shown here is derived from an EMBL/GenBank/DDBJ whole genome shotgun (WGS) entry which is preliminary data.</text>
</comment>
<evidence type="ECO:0000313" key="2">
    <source>
        <dbReference type="Proteomes" id="UP000676336"/>
    </source>
</evidence>